<gene>
    <name evidence="2" type="ORF">LGH74_02625</name>
</gene>
<evidence type="ECO:0000313" key="3">
    <source>
        <dbReference type="Proteomes" id="UP001165296"/>
    </source>
</evidence>
<comment type="caution">
    <text evidence="2">The sequence shown here is derived from an EMBL/GenBank/DDBJ whole genome shotgun (WGS) entry which is preliminary data.</text>
</comment>
<proteinExistence type="predicted"/>
<evidence type="ECO:0000256" key="1">
    <source>
        <dbReference type="SAM" id="SignalP"/>
    </source>
</evidence>
<dbReference type="EMBL" id="JAJADR010000001">
    <property type="protein sequence ID" value="MCB2406861.1"/>
    <property type="molecule type" value="Genomic_DNA"/>
</dbReference>
<keyword evidence="1" id="KW-0732">Signal</keyword>
<accession>A0ABS8ANI4</accession>
<dbReference type="Proteomes" id="UP001165296">
    <property type="component" value="Unassembled WGS sequence"/>
</dbReference>
<protein>
    <recommendedName>
        <fullName evidence="4">DUF5723 domain-containing protein</fullName>
    </recommendedName>
</protein>
<keyword evidence="3" id="KW-1185">Reference proteome</keyword>
<evidence type="ECO:0000313" key="2">
    <source>
        <dbReference type="EMBL" id="MCB2406861.1"/>
    </source>
</evidence>
<organism evidence="2 3">
    <name type="scientific">Hymenobacter lucidus</name>
    <dbReference type="NCBI Taxonomy" id="2880930"/>
    <lineage>
        <taxon>Bacteria</taxon>
        <taxon>Pseudomonadati</taxon>
        <taxon>Bacteroidota</taxon>
        <taxon>Cytophagia</taxon>
        <taxon>Cytophagales</taxon>
        <taxon>Hymenobacteraceae</taxon>
        <taxon>Hymenobacter</taxon>
    </lineage>
</organism>
<feature type="signal peptide" evidence="1">
    <location>
        <begin position="1"/>
        <end position="27"/>
    </location>
</feature>
<dbReference type="RefSeq" id="WP_226171539.1">
    <property type="nucleotide sequence ID" value="NZ_JAJADR010000001.1"/>
</dbReference>
<reference evidence="2" key="1">
    <citation type="submission" date="2021-10" db="EMBL/GenBank/DDBJ databases">
        <authorList>
            <person name="Dean J.D."/>
            <person name="Kim M.K."/>
            <person name="Newey C.N."/>
            <person name="Stoker T.S."/>
            <person name="Thompson D.W."/>
            <person name="Grose J.H."/>
        </authorList>
    </citation>
    <scope>NUCLEOTIDE SEQUENCE</scope>
    <source>
        <strain evidence="2">BT178</strain>
    </source>
</reference>
<evidence type="ECO:0008006" key="4">
    <source>
        <dbReference type="Google" id="ProtNLM"/>
    </source>
</evidence>
<feature type="chain" id="PRO_5045994179" description="DUF5723 domain-containing protein" evidence="1">
    <location>
        <begin position="28"/>
        <end position="480"/>
    </location>
</feature>
<name>A0ABS8ANI4_9BACT</name>
<sequence length="480" mass="53380">MMRNNYSVGYRYALLLLLLLIAQAARAQSSGLGFVIPKQPLALVEDSVDKAYFIPVQYTGEIPKDSVLVVQVLVLKSSTAQVKEDFELDAEPLLLAFSNKAPKQQYIRLVVKADTLTDTKESVTLLLQGQGKLSAKSIITSDDRITVAIGDISERKEKGKSYLEDFNYPLRFSIGTNLNVIDKEKVGGNIYFDLMALDQDMVVWPSARRKVRVARKTAEKTAKLKAETPPRTYVPRYRTNIEDTHFGGYFRVVQQQGVAVVNDSVAPARLQRTTISQLGRVAADQSVSVDRQNFNYALASTTVRSSGVTLGVNKLLYTSPASAQMECKMSLGLQGELIKREILNTYERTLVLRDTIKMTRDAYLKDAASGDFELEQRLNSFDGYFGVSSTVLYRFGNLELIAIPSVGFVGTTLADNGPKKNFLSNNFYMNVYAVITERKFGFTLGCDLKSVPGNNTINSFNIFANKAFSLEKIAEALRFD</sequence>